<organism evidence="2 3">
    <name type="scientific">Candidatus Yanofskybacteria bacterium GW2011_GWD2_39_48</name>
    <dbReference type="NCBI Taxonomy" id="1619031"/>
    <lineage>
        <taxon>Bacteria</taxon>
        <taxon>Candidatus Yanofskyibacteriota</taxon>
    </lineage>
</organism>
<keyword evidence="1" id="KW-0812">Transmembrane</keyword>
<feature type="transmembrane region" description="Helical" evidence="1">
    <location>
        <begin position="56"/>
        <end position="75"/>
    </location>
</feature>
<gene>
    <name evidence="2" type="ORF">UT53_C0001G0016</name>
</gene>
<protein>
    <submittedName>
        <fullName evidence="2">Uncharacterized protein</fullName>
    </submittedName>
</protein>
<dbReference type="AlphaFoldDB" id="A0A0G0SED3"/>
<name>A0A0G0SED3_9BACT</name>
<feature type="transmembrane region" description="Helical" evidence="1">
    <location>
        <begin position="21"/>
        <end position="44"/>
    </location>
</feature>
<accession>A0A0G0SED3</accession>
<proteinExistence type="predicted"/>
<evidence type="ECO:0000313" key="2">
    <source>
        <dbReference type="EMBL" id="KKR24027.1"/>
    </source>
</evidence>
<sequence>MDKDKKENLPKNFTDKLNIKTKIYLFNLFYYFLIFIGAILILAAEGTIDGGPFNWKGAYTIVSTFAVIYLGHVLAMRFTINHDK</sequence>
<reference evidence="2 3" key="1">
    <citation type="journal article" date="2015" name="Nature">
        <title>rRNA introns, odd ribosomes, and small enigmatic genomes across a large radiation of phyla.</title>
        <authorList>
            <person name="Brown C.T."/>
            <person name="Hug L.A."/>
            <person name="Thomas B.C."/>
            <person name="Sharon I."/>
            <person name="Castelle C.J."/>
            <person name="Singh A."/>
            <person name="Wilkins M.J."/>
            <person name="Williams K.H."/>
            <person name="Banfield J.F."/>
        </authorList>
    </citation>
    <scope>NUCLEOTIDE SEQUENCE [LARGE SCALE GENOMIC DNA]</scope>
</reference>
<evidence type="ECO:0000313" key="3">
    <source>
        <dbReference type="Proteomes" id="UP000034764"/>
    </source>
</evidence>
<comment type="caution">
    <text evidence="2">The sequence shown here is derived from an EMBL/GenBank/DDBJ whole genome shotgun (WGS) entry which is preliminary data.</text>
</comment>
<dbReference type="Proteomes" id="UP000034764">
    <property type="component" value="Unassembled WGS sequence"/>
</dbReference>
<dbReference type="EMBL" id="LBXD01000001">
    <property type="protein sequence ID" value="KKR24027.1"/>
    <property type="molecule type" value="Genomic_DNA"/>
</dbReference>
<evidence type="ECO:0000256" key="1">
    <source>
        <dbReference type="SAM" id="Phobius"/>
    </source>
</evidence>
<keyword evidence="1" id="KW-0472">Membrane</keyword>
<keyword evidence="1" id="KW-1133">Transmembrane helix</keyword>